<organism evidence="2 3">
    <name type="scientific">Aspergillus pseudoustus</name>
    <dbReference type="NCBI Taxonomy" id="1810923"/>
    <lineage>
        <taxon>Eukaryota</taxon>
        <taxon>Fungi</taxon>
        <taxon>Dikarya</taxon>
        <taxon>Ascomycota</taxon>
        <taxon>Pezizomycotina</taxon>
        <taxon>Eurotiomycetes</taxon>
        <taxon>Eurotiomycetidae</taxon>
        <taxon>Eurotiales</taxon>
        <taxon>Aspergillaceae</taxon>
        <taxon>Aspergillus</taxon>
        <taxon>Aspergillus subgen. Nidulantes</taxon>
    </lineage>
</organism>
<feature type="region of interest" description="Disordered" evidence="1">
    <location>
        <begin position="37"/>
        <end position="106"/>
    </location>
</feature>
<gene>
    <name evidence="2" type="ORF">BJY01DRAFT_216028</name>
</gene>
<reference evidence="2 3" key="1">
    <citation type="submission" date="2024-07" db="EMBL/GenBank/DDBJ databases">
        <title>Section-level genome sequencing and comparative genomics of Aspergillus sections Usti and Cavernicolus.</title>
        <authorList>
            <consortium name="Lawrence Berkeley National Laboratory"/>
            <person name="Nybo J.L."/>
            <person name="Vesth T.C."/>
            <person name="Theobald S."/>
            <person name="Frisvad J.C."/>
            <person name="Larsen T.O."/>
            <person name="Kjaerboelling I."/>
            <person name="Rothschild-Mancinelli K."/>
            <person name="Lyhne E.K."/>
            <person name="Kogle M.E."/>
            <person name="Barry K."/>
            <person name="Clum A."/>
            <person name="Na H."/>
            <person name="Ledsgaard L."/>
            <person name="Lin J."/>
            <person name="Lipzen A."/>
            <person name="Kuo A."/>
            <person name="Riley R."/>
            <person name="Mondo S."/>
            <person name="Labutti K."/>
            <person name="Haridas S."/>
            <person name="Pangalinan J."/>
            <person name="Salamov A.A."/>
            <person name="Simmons B.A."/>
            <person name="Magnuson J.K."/>
            <person name="Chen J."/>
            <person name="Drula E."/>
            <person name="Henrissat B."/>
            <person name="Wiebenga A."/>
            <person name="Lubbers R.J."/>
            <person name="Gomes A.C."/>
            <person name="Makela M.R."/>
            <person name="Stajich J."/>
            <person name="Grigoriev I.V."/>
            <person name="Mortensen U.H."/>
            <person name="De Vries R.P."/>
            <person name="Baker S.E."/>
            <person name="Andersen M.R."/>
        </authorList>
    </citation>
    <scope>NUCLEOTIDE SEQUENCE [LARGE SCALE GENOMIC DNA]</scope>
    <source>
        <strain evidence="2 3">CBS 123904</strain>
    </source>
</reference>
<protein>
    <recommendedName>
        <fullName evidence="4">Secreted protein</fullName>
    </recommendedName>
</protein>
<comment type="caution">
    <text evidence="2">The sequence shown here is derived from an EMBL/GenBank/DDBJ whole genome shotgun (WGS) entry which is preliminary data.</text>
</comment>
<dbReference type="EMBL" id="JBFXLU010000093">
    <property type="protein sequence ID" value="KAL2843109.1"/>
    <property type="molecule type" value="Genomic_DNA"/>
</dbReference>
<feature type="compositionally biased region" description="Basic and acidic residues" evidence="1">
    <location>
        <begin position="67"/>
        <end position="84"/>
    </location>
</feature>
<evidence type="ECO:0000313" key="2">
    <source>
        <dbReference type="EMBL" id="KAL2843109.1"/>
    </source>
</evidence>
<name>A0ABR4JSX4_9EURO</name>
<evidence type="ECO:0000313" key="3">
    <source>
        <dbReference type="Proteomes" id="UP001610446"/>
    </source>
</evidence>
<proteinExistence type="predicted"/>
<sequence>MQAPLAAMRFQHLLPLLWGKSSTTSLMRSVNAAPISRPPEQSYIKQGVSNRPAVETQHPELSLGVLSERRRVVKEERNEEEKEASPQPHVLSSSATPGSRRSHTAKVVKVVRHARREFQKISS</sequence>
<feature type="compositionally biased region" description="Polar residues" evidence="1">
    <location>
        <begin position="90"/>
        <end position="99"/>
    </location>
</feature>
<keyword evidence="3" id="KW-1185">Reference proteome</keyword>
<accession>A0ABR4JSX4</accession>
<evidence type="ECO:0008006" key="4">
    <source>
        <dbReference type="Google" id="ProtNLM"/>
    </source>
</evidence>
<dbReference type="Proteomes" id="UP001610446">
    <property type="component" value="Unassembled WGS sequence"/>
</dbReference>
<evidence type="ECO:0000256" key="1">
    <source>
        <dbReference type="SAM" id="MobiDB-lite"/>
    </source>
</evidence>